<keyword evidence="3" id="KW-1185">Reference proteome</keyword>
<dbReference type="SUPFAM" id="SSF52540">
    <property type="entry name" value="P-loop containing nucleoside triphosphate hydrolases"/>
    <property type="match status" value="1"/>
</dbReference>
<proteinExistence type="predicted"/>
<evidence type="ECO:0000313" key="3">
    <source>
        <dbReference type="Proteomes" id="UP001205612"/>
    </source>
</evidence>
<dbReference type="SUPFAM" id="SSF48452">
    <property type="entry name" value="TPR-like"/>
    <property type="match status" value="1"/>
</dbReference>
<dbReference type="CDD" id="cd01983">
    <property type="entry name" value="SIMIBI"/>
    <property type="match status" value="1"/>
</dbReference>
<dbReference type="RefSeq" id="WP_258781247.1">
    <property type="nucleotide sequence ID" value="NZ_JANUGP010000022.1"/>
</dbReference>
<dbReference type="PANTHER" id="PTHR47691:SF3">
    <property type="entry name" value="HTH-TYPE TRANSCRIPTIONAL REGULATOR RV0890C-RELATED"/>
    <property type="match status" value="1"/>
</dbReference>
<evidence type="ECO:0000259" key="1">
    <source>
        <dbReference type="SMART" id="SM00382"/>
    </source>
</evidence>
<dbReference type="Proteomes" id="UP001205612">
    <property type="component" value="Unassembled WGS sequence"/>
</dbReference>
<dbReference type="EMBL" id="JANUGP010000022">
    <property type="protein sequence ID" value="MCS0604514.1"/>
    <property type="molecule type" value="Genomic_DNA"/>
</dbReference>
<reference evidence="2 3" key="1">
    <citation type="submission" date="2022-08" db="EMBL/GenBank/DDBJ databases">
        <authorList>
            <person name="Somphong A."/>
            <person name="Phongsopitanun W."/>
        </authorList>
    </citation>
    <scope>NUCLEOTIDE SEQUENCE [LARGE SCALE GENOMIC DNA]</scope>
    <source>
        <strain evidence="2 3">LP11</strain>
    </source>
</reference>
<feature type="domain" description="AAA+ ATPase" evidence="1">
    <location>
        <begin position="36"/>
        <end position="195"/>
    </location>
</feature>
<dbReference type="SMART" id="SM00382">
    <property type="entry name" value="AAA"/>
    <property type="match status" value="1"/>
</dbReference>
<dbReference type="Gene3D" id="3.40.50.300">
    <property type="entry name" value="P-loop containing nucleotide triphosphate hydrolases"/>
    <property type="match status" value="1"/>
</dbReference>
<evidence type="ECO:0000313" key="2">
    <source>
        <dbReference type="EMBL" id="MCS0604514.1"/>
    </source>
</evidence>
<accession>A0ABT2B7M0</accession>
<dbReference type="Gene3D" id="1.25.40.10">
    <property type="entry name" value="Tetratricopeptide repeat domain"/>
    <property type="match status" value="1"/>
</dbReference>
<protein>
    <recommendedName>
        <fullName evidence="1">AAA+ ATPase domain-containing protein</fullName>
    </recommendedName>
</protein>
<organism evidence="2 3">
    <name type="scientific">Streptomyces pyxinicus</name>
    <dbReference type="NCBI Taxonomy" id="2970331"/>
    <lineage>
        <taxon>Bacteria</taxon>
        <taxon>Bacillati</taxon>
        <taxon>Actinomycetota</taxon>
        <taxon>Actinomycetes</taxon>
        <taxon>Kitasatosporales</taxon>
        <taxon>Streptomycetaceae</taxon>
        <taxon>Streptomyces</taxon>
    </lineage>
</organism>
<sequence length="667" mass="72928">MYQIPPAPAHFVDREWQQAQARRLVMAGPPGDDGSRPLCLLLSGYGGIGKTELAFRLARALHARYPDGVLYVDLDDVRREDGAVEVADVLGELLRGLGAEWIAPAFPERARQYWSLTHGKRLAVVVDNARYGTEAEPLLPAGSDSLVIVTSHGPLYDLQTRAGAELPLEPPAPADALDLLERITRDARLSAEPEEARRLLDVCAGLPAALLVAGQWLRRYRDRPLARLLGRLSTELDEKGLPPVEQVWDAAYDSLGADPARLYRLLGRFPGPSFTLAAVDALLGRGPDTAEDALDELRASGLLPVPGPDGRMRLPELLRAHARRRAEAHGDQADREVALRRLVRWYLRQAQGADLAAAGRRLRTAPEAEPVPGTRDVLFERPGDPPGAAVARAYQWLESERHALFGCVRVAYAAGAAGEWGLEEASALCEPLWTHYLNHPHYADHIDVFRTGVAAAQRAGDMRVLVRMRCQLARPLWEQGEFEEAGQQLTQAWSTVQAAFGTSPDERKLAASTREFLGMLSAARGDWPAAAEEFAASGAVHEEIGNAYGATLQRYRLGEALAHLGELERAADLLERVRAEFADGGRTRLTARAEFALAGVRDRLGRTDEARALYLAALDGMRALRGVRDEARVLDALADLAARTGREAEAEGHRTAARERWARLGLA</sequence>
<dbReference type="PRINTS" id="PR00364">
    <property type="entry name" value="DISEASERSIST"/>
</dbReference>
<gene>
    <name evidence="2" type="ORF">NX794_25345</name>
</gene>
<dbReference type="PANTHER" id="PTHR47691">
    <property type="entry name" value="REGULATOR-RELATED"/>
    <property type="match status" value="1"/>
</dbReference>
<name>A0ABT2B7M0_9ACTN</name>
<dbReference type="InterPro" id="IPR027417">
    <property type="entry name" value="P-loop_NTPase"/>
</dbReference>
<comment type="caution">
    <text evidence="2">The sequence shown here is derived from an EMBL/GenBank/DDBJ whole genome shotgun (WGS) entry which is preliminary data.</text>
</comment>
<dbReference type="InterPro" id="IPR003593">
    <property type="entry name" value="AAA+_ATPase"/>
</dbReference>
<dbReference type="InterPro" id="IPR011990">
    <property type="entry name" value="TPR-like_helical_dom_sf"/>
</dbReference>